<evidence type="ECO:0000256" key="7">
    <source>
        <dbReference type="SAM" id="Phobius"/>
    </source>
</evidence>
<reference evidence="11 12" key="1">
    <citation type="submission" date="2019-05" db="EMBL/GenBank/DDBJ databases">
        <title>Genomes sequences of two Nocardia cyriacigeorgica environmental isolates, type strains Nocardia asteroides ATCC 19247 and Nocardia cyriacigeorgica DSM 44484.</title>
        <authorList>
            <person name="Vautrin F."/>
            <person name="Bergeron E."/>
            <person name="Dubost A."/>
            <person name="Abrouk D."/>
            <person name="Rodriguez Nava V."/>
            <person name="Pujic P."/>
        </authorList>
    </citation>
    <scope>NUCLEOTIDE SEQUENCE [LARGE SCALE GENOMIC DNA]</scope>
    <source>
        <strain evidence="10 12">EML 1456</strain>
        <strain evidence="9 11">EML 446</strain>
    </source>
</reference>
<name>A0A5R8NDH4_9NOCA</name>
<evidence type="ECO:0000313" key="9">
    <source>
        <dbReference type="EMBL" id="TLF73656.1"/>
    </source>
</evidence>
<evidence type="ECO:0000256" key="5">
    <source>
        <dbReference type="ARBA" id="ARBA00023136"/>
    </source>
</evidence>
<dbReference type="PROSITE" id="PS50850">
    <property type="entry name" value="MFS"/>
    <property type="match status" value="1"/>
</dbReference>
<dbReference type="CDD" id="cd06173">
    <property type="entry name" value="MFS_MefA_like"/>
    <property type="match status" value="1"/>
</dbReference>
<organism evidence="9 11">
    <name type="scientific">Nocardia cyriacigeorgica</name>
    <dbReference type="NCBI Taxonomy" id="135487"/>
    <lineage>
        <taxon>Bacteria</taxon>
        <taxon>Bacillati</taxon>
        <taxon>Actinomycetota</taxon>
        <taxon>Actinomycetes</taxon>
        <taxon>Mycobacteriales</taxon>
        <taxon>Nocardiaceae</taxon>
        <taxon>Nocardia</taxon>
    </lineage>
</organism>
<comment type="caution">
    <text evidence="9">The sequence shown here is derived from an EMBL/GenBank/DDBJ whole genome shotgun (WGS) entry which is preliminary data.</text>
</comment>
<feature type="transmembrane region" description="Helical" evidence="7">
    <location>
        <begin position="252"/>
        <end position="274"/>
    </location>
</feature>
<feature type="transmembrane region" description="Helical" evidence="7">
    <location>
        <begin position="20"/>
        <end position="38"/>
    </location>
</feature>
<feature type="domain" description="Major facilitator superfamily (MFS) profile" evidence="8">
    <location>
        <begin position="1"/>
        <end position="191"/>
    </location>
</feature>
<evidence type="ECO:0000313" key="11">
    <source>
        <dbReference type="Proteomes" id="UP000306378"/>
    </source>
</evidence>
<evidence type="ECO:0000256" key="4">
    <source>
        <dbReference type="ARBA" id="ARBA00022989"/>
    </source>
</evidence>
<accession>A0A5R8NDH4</accession>
<protein>
    <submittedName>
        <fullName evidence="9">MFS transporter</fullName>
    </submittedName>
</protein>
<dbReference type="PANTHER" id="PTHR23513:SF6">
    <property type="entry name" value="MAJOR FACILITATOR SUPERFAMILY ASSOCIATED DOMAIN-CONTAINING PROTEIN"/>
    <property type="match status" value="1"/>
</dbReference>
<evidence type="ECO:0000256" key="1">
    <source>
        <dbReference type="ARBA" id="ARBA00004651"/>
    </source>
</evidence>
<feature type="transmembrane region" description="Helical" evidence="7">
    <location>
        <begin position="340"/>
        <end position="365"/>
    </location>
</feature>
<keyword evidence="2" id="KW-1003">Cell membrane</keyword>
<dbReference type="GO" id="GO:0005886">
    <property type="term" value="C:plasma membrane"/>
    <property type="evidence" value="ECO:0007669"/>
    <property type="project" value="UniProtKB-SubCell"/>
</dbReference>
<feature type="transmembrane region" description="Helical" evidence="7">
    <location>
        <begin position="44"/>
        <end position="65"/>
    </location>
</feature>
<feature type="transmembrane region" description="Helical" evidence="7">
    <location>
        <begin position="146"/>
        <end position="164"/>
    </location>
</feature>
<dbReference type="Proteomes" id="UP000306378">
    <property type="component" value="Unassembled WGS sequence"/>
</dbReference>
<dbReference type="RefSeq" id="WP_138452174.1">
    <property type="nucleotide sequence ID" value="NZ_JADLSC010000006.1"/>
</dbReference>
<keyword evidence="3 7" id="KW-0812">Transmembrane</keyword>
<dbReference type="EMBL" id="VBUT01000012">
    <property type="protein sequence ID" value="TLF73656.1"/>
    <property type="molecule type" value="Genomic_DNA"/>
</dbReference>
<dbReference type="AlphaFoldDB" id="A0A5R8NDH4"/>
<feature type="transmembrane region" description="Helical" evidence="7">
    <location>
        <begin position="219"/>
        <end position="240"/>
    </location>
</feature>
<dbReference type="OrthoDB" id="4528313at2"/>
<sequence length="425" mass="43757">MSVLEVLRFPVFRRVWAGQLVNMVGDAMFAVVITLFLARREDGVQAIGIVLACVATGGVVSLLIGSGLIDKFRRTRVIIVSDLIRAIAVISILTLGVDAPLVVLAALSLCMGIGGGIYRPAYGALIPSLVPADQVRPANALRSMSNRLAAIVGAAVGGIAVASAGAELALVANVAAFTVSVLTLLGVADSAPARTDDESSFLDEAIGGARYVLTQRWQLAILLQGAVQIALVMGPLSVLIPMLYAEEWDGRLVGMIVAAEALGAFVGSAWGGAVQTTRPGLWGMLALSAQLPQVAAVAMVAPAWAIIPASAVAGIGLSLFGVLWISALQTGTPPDLLGRVLSIDALANSALSPVGLLLAAATIPLMGPEPVAWVAAVILVVSIAAVLPVRGVARLADPRHTPAINDSTSPESDDESREAFRDKDR</sequence>
<gene>
    <name evidence="9" type="ORF">FEK34_26575</name>
    <name evidence="10" type="ORF">FEK35_13700</name>
</gene>
<evidence type="ECO:0000259" key="8">
    <source>
        <dbReference type="PROSITE" id="PS50850"/>
    </source>
</evidence>
<keyword evidence="5 7" id="KW-0472">Membrane</keyword>
<evidence type="ECO:0000256" key="6">
    <source>
        <dbReference type="SAM" id="MobiDB-lite"/>
    </source>
</evidence>
<evidence type="ECO:0000313" key="10">
    <source>
        <dbReference type="EMBL" id="TLG10252.1"/>
    </source>
</evidence>
<dbReference type="Proteomes" id="UP000308349">
    <property type="component" value="Unassembled WGS sequence"/>
</dbReference>
<evidence type="ECO:0000256" key="2">
    <source>
        <dbReference type="ARBA" id="ARBA00022475"/>
    </source>
</evidence>
<evidence type="ECO:0000313" key="12">
    <source>
        <dbReference type="Proteomes" id="UP000308349"/>
    </source>
</evidence>
<feature type="transmembrane region" description="Helical" evidence="7">
    <location>
        <begin position="371"/>
        <end position="389"/>
    </location>
</feature>
<dbReference type="InterPro" id="IPR036259">
    <property type="entry name" value="MFS_trans_sf"/>
</dbReference>
<dbReference type="SUPFAM" id="SSF103473">
    <property type="entry name" value="MFS general substrate transporter"/>
    <property type="match status" value="1"/>
</dbReference>
<dbReference type="PANTHER" id="PTHR23513">
    <property type="entry name" value="INTEGRAL MEMBRANE EFFLUX PROTEIN-RELATED"/>
    <property type="match status" value="1"/>
</dbReference>
<dbReference type="Pfam" id="PF07690">
    <property type="entry name" value="MFS_1"/>
    <property type="match status" value="1"/>
</dbReference>
<dbReference type="Gene3D" id="1.20.1250.20">
    <property type="entry name" value="MFS general substrate transporter like domains"/>
    <property type="match status" value="1"/>
</dbReference>
<dbReference type="EMBL" id="VBUU01000012">
    <property type="protein sequence ID" value="TLG10252.1"/>
    <property type="molecule type" value="Genomic_DNA"/>
</dbReference>
<feature type="transmembrane region" description="Helical" evidence="7">
    <location>
        <begin position="77"/>
        <end position="95"/>
    </location>
</feature>
<comment type="subcellular location">
    <subcellularLocation>
        <location evidence="1">Cell membrane</location>
        <topology evidence="1">Multi-pass membrane protein</topology>
    </subcellularLocation>
</comment>
<proteinExistence type="predicted"/>
<dbReference type="InterPro" id="IPR011701">
    <property type="entry name" value="MFS"/>
</dbReference>
<dbReference type="GO" id="GO:0022857">
    <property type="term" value="F:transmembrane transporter activity"/>
    <property type="evidence" value="ECO:0007669"/>
    <property type="project" value="InterPro"/>
</dbReference>
<feature type="region of interest" description="Disordered" evidence="6">
    <location>
        <begin position="400"/>
        <end position="425"/>
    </location>
</feature>
<feature type="transmembrane region" description="Helical" evidence="7">
    <location>
        <begin position="306"/>
        <end position="328"/>
    </location>
</feature>
<keyword evidence="4 7" id="KW-1133">Transmembrane helix</keyword>
<evidence type="ECO:0000256" key="3">
    <source>
        <dbReference type="ARBA" id="ARBA00022692"/>
    </source>
</evidence>
<dbReference type="InterPro" id="IPR020846">
    <property type="entry name" value="MFS_dom"/>
</dbReference>